<dbReference type="PANTHER" id="PTHR36322">
    <property type="entry name" value="TRANSMEMBRANE PROTEIN"/>
    <property type="match status" value="1"/>
</dbReference>
<proteinExistence type="predicted"/>
<dbReference type="EMBL" id="OIVN01004179">
    <property type="protein sequence ID" value="SPD15893.1"/>
    <property type="molecule type" value="Genomic_DNA"/>
</dbReference>
<accession>A0A2N9HVY1</accession>
<name>A0A2N9HVY1_FAGSY</name>
<reference evidence="1" key="1">
    <citation type="submission" date="2018-02" db="EMBL/GenBank/DDBJ databases">
        <authorList>
            <person name="Cohen D.B."/>
            <person name="Kent A.D."/>
        </authorList>
    </citation>
    <scope>NUCLEOTIDE SEQUENCE</scope>
</reference>
<gene>
    <name evidence="1" type="ORF">FSB_LOCUS43775</name>
</gene>
<evidence type="ECO:0000313" key="1">
    <source>
        <dbReference type="EMBL" id="SPD15893.1"/>
    </source>
</evidence>
<protein>
    <submittedName>
        <fullName evidence="1">Uncharacterized protein</fullName>
    </submittedName>
</protein>
<dbReference type="PANTHER" id="PTHR36322:SF3">
    <property type="entry name" value="TRANSMEMBRANE PROTEIN"/>
    <property type="match status" value="1"/>
</dbReference>
<sequence>MLRCEEGRDDCGIEVEKKEVEGGVRLLQRYLEDQILLVGSVYDCGDEDDHDPSIGTRTPLLAC</sequence>
<organism evidence="1">
    <name type="scientific">Fagus sylvatica</name>
    <name type="common">Beechnut</name>
    <dbReference type="NCBI Taxonomy" id="28930"/>
    <lineage>
        <taxon>Eukaryota</taxon>
        <taxon>Viridiplantae</taxon>
        <taxon>Streptophyta</taxon>
        <taxon>Embryophyta</taxon>
        <taxon>Tracheophyta</taxon>
        <taxon>Spermatophyta</taxon>
        <taxon>Magnoliopsida</taxon>
        <taxon>eudicotyledons</taxon>
        <taxon>Gunneridae</taxon>
        <taxon>Pentapetalae</taxon>
        <taxon>rosids</taxon>
        <taxon>fabids</taxon>
        <taxon>Fagales</taxon>
        <taxon>Fagaceae</taxon>
        <taxon>Fagus</taxon>
    </lineage>
</organism>
<dbReference type="AlphaFoldDB" id="A0A2N9HVY1"/>